<keyword evidence="3" id="KW-0342">GTP-binding</keyword>
<gene>
    <name evidence="5" type="primary">LOC115229774</name>
</gene>
<organism evidence="4 5">
    <name type="scientific">Octopus sinensis</name>
    <name type="common">East Asian common octopus</name>
    <dbReference type="NCBI Taxonomy" id="2607531"/>
    <lineage>
        <taxon>Eukaryota</taxon>
        <taxon>Metazoa</taxon>
        <taxon>Spiralia</taxon>
        <taxon>Lophotrochozoa</taxon>
        <taxon>Mollusca</taxon>
        <taxon>Cephalopoda</taxon>
        <taxon>Coleoidea</taxon>
        <taxon>Octopodiformes</taxon>
        <taxon>Octopoda</taxon>
        <taxon>Incirrata</taxon>
        <taxon>Octopodidae</taxon>
        <taxon>Octopus</taxon>
    </lineage>
</organism>
<dbReference type="PANTHER" id="PTHR47981">
    <property type="entry name" value="RAB FAMILY"/>
    <property type="match status" value="1"/>
</dbReference>
<dbReference type="GO" id="GO:0005773">
    <property type="term" value="C:vacuole"/>
    <property type="evidence" value="ECO:0007669"/>
    <property type="project" value="TreeGrafter"/>
</dbReference>
<dbReference type="PANTHER" id="PTHR47981:SF20">
    <property type="entry name" value="RAS-RELATED PROTEIN RAB-7A"/>
    <property type="match status" value="1"/>
</dbReference>
<dbReference type="RefSeq" id="XP_029655932.1">
    <property type="nucleotide sequence ID" value="XM_029800072.1"/>
</dbReference>
<evidence type="ECO:0000256" key="1">
    <source>
        <dbReference type="ARBA" id="ARBA00006270"/>
    </source>
</evidence>
<proteinExistence type="inferred from homology"/>
<dbReference type="SMART" id="SM00173">
    <property type="entry name" value="RAS"/>
    <property type="match status" value="1"/>
</dbReference>
<dbReference type="GO" id="GO:0032889">
    <property type="term" value="P:regulation of vacuole fusion, non-autophagic"/>
    <property type="evidence" value="ECO:0007669"/>
    <property type="project" value="TreeGrafter"/>
</dbReference>
<evidence type="ECO:0000313" key="5">
    <source>
        <dbReference type="RefSeq" id="XP_029655932.1"/>
    </source>
</evidence>
<keyword evidence="4" id="KW-1185">Reference proteome</keyword>
<dbReference type="GO" id="GO:0003924">
    <property type="term" value="F:GTPase activity"/>
    <property type="evidence" value="ECO:0007669"/>
    <property type="project" value="InterPro"/>
</dbReference>
<dbReference type="SUPFAM" id="SSF52540">
    <property type="entry name" value="P-loop containing nucleoside triphosphate hydrolases"/>
    <property type="match status" value="1"/>
</dbReference>
<dbReference type="FunFam" id="3.40.50.300:FF:001447">
    <property type="entry name" value="Ras-related protein Rab-1B"/>
    <property type="match status" value="1"/>
</dbReference>
<dbReference type="Gene3D" id="3.40.50.300">
    <property type="entry name" value="P-loop containing nucleotide triphosphate hydrolases"/>
    <property type="match status" value="1"/>
</dbReference>
<sequence>MNPNSELFKVVFLGDSGYLYQSLILGRVGKTSFIMCSESRPSSEYEPTIGSDFHVKHYKVDNSHVRLQIWDTAGQERFHSIESSYYHRVDCCVLMFDVTKNQTLDSLYNWKEKFAIMANIENLEHFPFFVVANKIDLDESGDGKHTMAVNDLCSSGNFSYFESSAKKRWNVENIFQSIATTMTQTRGERCDQVLLSSAPVKHGRRSCC</sequence>
<evidence type="ECO:0000256" key="2">
    <source>
        <dbReference type="ARBA" id="ARBA00022741"/>
    </source>
</evidence>
<dbReference type="PROSITE" id="PS51421">
    <property type="entry name" value="RAS"/>
    <property type="match status" value="1"/>
</dbReference>
<comment type="similarity">
    <text evidence="1">Belongs to the small GTPase superfamily. Rab family.</text>
</comment>
<dbReference type="Pfam" id="PF00071">
    <property type="entry name" value="Ras"/>
    <property type="match status" value="1"/>
</dbReference>
<keyword evidence="2" id="KW-0547">Nucleotide-binding</keyword>
<dbReference type="GO" id="GO:0045335">
    <property type="term" value="C:phagocytic vesicle"/>
    <property type="evidence" value="ECO:0007669"/>
    <property type="project" value="TreeGrafter"/>
</dbReference>
<reference evidence="5" key="1">
    <citation type="submission" date="2025-08" db="UniProtKB">
        <authorList>
            <consortium name="RefSeq"/>
        </authorList>
    </citation>
    <scope>IDENTIFICATION</scope>
</reference>
<dbReference type="Proteomes" id="UP000515154">
    <property type="component" value="Unplaced"/>
</dbReference>
<accession>A0A6P7U338</accession>
<protein>
    <submittedName>
        <fullName evidence="5">Probable Ras-related protein Rab7</fullName>
    </submittedName>
</protein>
<name>A0A6P7U338_9MOLL</name>
<dbReference type="NCBIfam" id="TIGR00231">
    <property type="entry name" value="small_GTP"/>
    <property type="match status" value="1"/>
</dbReference>
<dbReference type="InterPro" id="IPR005225">
    <property type="entry name" value="Small_GTP-bd"/>
</dbReference>
<dbReference type="AlphaFoldDB" id="A0A6P7U338"/>
<dbReference type="PROSITE" id="PS51419">
    <property type="entry name" value="RAB"/>
    <property type="match status" value="1"/>
</dbReference>
<dbReference type="GO" id="GO:0005770">
    <property type="term" value="C:late endosome"/>
    <property type="evidence" value="ECO:0007669"/>
    <property type="project" value="TreeGrafter"/>
</dbReference>
<evidence type="ECO:0000313" key="4">
    <source>
        <dbReference type="Proteomes" id="UP000515154"/>
    </source>
</evidence>
<dbReference type="SMART" id="SM00176">
    <property type="entry name" value="RAN"/>
    <property type="match status" value="1"/>
</dbReference>
<dbReference type="SMART" id="SM00174">
    <property type="entry name" value="RHO"/>
    <property type="match status" value="1"/>
</dbReference>
<evidence type="ECO:0000256" key="3">
    <source>
        <dbReference type="ARBA" id="ARBA00023134"/>
    </source>
</evidence>
<dbReference type="InterPro" id="IPR001806">
    <property type="entry name" value="Small_GTPase"/>
</dbReference>
<dbReference type="KEGG" id="osn:115229774"/>
<dbReference type="PRINTS" id="PR00449">
    <property type="entry name" value="RASTRNSFRMNG"/>
</dbReference>
<dbReference type="SMART" id="SM00175">
    <property type="entry name" value="RAB"/>
    <property type="match status" value="1"/>
</dbReference>
<dbReference type="GO" id="GO:0005525">
    <property type="term" value="F:GTP binding"/>
    <property type="evidence" value="ECO:0007669"/>
    <property type="project" value="UniProtKB-KW"/>
</dbReference>
<dbReference type="InterPro" id="IPR027417">
    <property type="entry name" value="P-loop_NTPase"/>
</dbReference>